<dbReference type="KEGG" id="mev:Metev_0370"/>
<organism evidence="2 3">
    <name type="scientific">Methanohalobium evestigatum (strain ATCC BAA-1072 / DSM 3721 / NBRC 107634 / OCM 161 / Z-7303)</name>
    <dbReference type="NCBI Taxonomy" id="644295"/>
    <lineage>
        <taxon>Archaea</taxon>
        <taxon>Methanobacteriati</taxon>
        <taxon>Methanobacteriota</taxon>
        <taxon>Stenosarchaea group</taxon>
        <taxon>Methanomicrobia</taxon>
        <taxon>Methanosarcinales</taxon>
        <taxon>Methanosarcinaceae</taxon>
        <taxon>Methanohalobium</taxon>
    </lineage>
</organism>
<keyword evidence="3" id="KW-1185">Reference proteome</keyword>
<keyword evidence="1" id="KW-0472">Membrane</keyword>
<evidence type="ECO:0000313" key="3">
    <source>
        <dbReference type="Proteomes" id="UP000000391"/>
    </source>
</evidence>
<dbReference type="HOGENOM" id="CLU_3020970_0_0_2"/>
<name>D7E6S0_METEZ</name>
<keyword evidence="1" id="KW-1133">Transmembrane helix</keyword>
<proteinExistence type="predicted"/>
<evidence type="ECO:0000256" key="1">
    <source>
        <dbReference type="SAM" id="Phobius"/>
    </source>
</evidence>
<accession>D7E6S0</accession>
<evidence type="ECO:0000313" key="2">
    <source>
        <dbReference type="EMBL" id="ADI73292.1"/>
    </source>
</evidence>
<dbReference type="Proteomes" id="UP000000391">
    <property type="component" value="Chromosome"/>
</dbReference>
<keyword evidence="1" id="KW-0812">Transmembrane</keyword>
<gene>
    <name evidence="2" type="ordered locus">Metev_0370</name>
</gene>
<protein>
    <submittedName>
        <fullName evidence="2">Uncharacterized protein</fullName>
    </submittedName>
</protein>
<reference evidence="2 3" key="1">
    <citation type="submission" date="2010-06" db="EMBL/GenBank/DDBJ databases">
        <title>Complete sequence chromosome of Methanohalobium evestigatum Z-7303.</title>
        <authorList>
            <consortium name="US DOE Joint Genome Institute"/>
            <person name="Lucas S."/>
            <person name="Copeland A."/>
            <person name="Lapidus A."/>
            <person name="Cheng J.-F."/>
            <person name="Bruce D."/>
            <person name="Goodwin L."/>
            <person name="Pitluck S."/>
            <person name="Saunders E."/>
            <person name="Detter J.C."/>
            <person name="Han C."/>
            <person name="Tapia R."/>
            <person name="Land M."/>
            <person name="Hauser L."/>
            <person name="Kyrpides N."/>
            <person name="Mikhailova N."/>
            <person name="Sieprawska-Lupa M."/>
            <person name="Whitman W.B."/>
            <person name="Anderson I."/>
            <person name="Woyke T."/>
        </authorList>
    </citation>
    <scope>NUCLEOTIDE SEQUENCE [LARGE SCALE GENOMIC DNA]</scope>
    <source>
        <strain evidence="3">ATCC BAA-1072 / DSM 3721 / NBRC 107634 / OCM 161 / Z-7303</strain>
    </source>
</reference>
<dbReference type="STRING" id="644295.Metev_0370"/>
<dbReference type="AlphaFoldDB" id="D7E6S0"/>
<feature type="transmembrane region" description="Helical" evidence="1">
    <location>
        <begin position="18"/>
        <end position="37"/>
    </location>
</feature>
<sequence>MGFNIYSKVLEDFSKKNTIISITIILALLIVILDIIVDFTDPEASLTVFFYSPYI</sequence>
<dbReference type="EMBL" id="CP002069">
    <property type="protein sequence ID" value="ADI73292.1"/>
    <property type="molecule type" value="Genomic_DNA"/>
</dbReference>